<keyword evidence="3" id="KW-1185">Reference proteome</keyword>
<dbReference type="AlphaFoldDB" id="A0A4P9C4G4"/>
<name>A0A4P9C4G4_EUBML</name>
<feature type="region of interest" description="Disordered" evidence="1">
    <location>
        <begin position="117"/>
        <end position="136"/>
    </location>
</feature>
<feature type="compositionally biased region" description="Basic and acidic residues" evidence="1">
    <location>
        <begin position="117"/>
        <end position="126"/>
    </location>
</feature>
<accession>A0A4P9C4G4</accession>
<dbReference type="RefSeq" id="WP_096919502.1">
    <property type="nucleotide sequence ID" value="NZ_CP029487.1"/>
</dbReference>
<gene>
    <name evidence="2" type="ORF">CPZ25_001955</name>
</gene>
<dbReference type="Proteomes" id="UP000218387">
    <property type="component" value="Chromosome"/>
</dbReference>
<dbReference type="EMBL" id="CP029487">
    <property type="protein sequence ID" value="QCT70124.1"/>
    <property type="molecule type" value="Genomic_DNA"/>
</dbReference>
<organism evidence="2 3">
    <name type="scientific">Eubacterium maltosivorans</name>
    <dbReference type="NCBI Taxonomy" id="2041044"/>
    <lineage>
        <taxon>Bacteria</taxon>
        <taxon>Bacillati</taxon>
        <taxon>Bacillota</taxon>
        <taxon>Clostridia</taxon>
        <taxon>Eubacteriales</taxon>
        <taxon>Eubacteriaceae</taxon>
        <taxon>Eubacterium</taxon>
    </lineage>
</organism>
<proteinExistence type="predicted"/>
<dbReference type="KEGG" id="emt:CPZ25_001955"/>
<reference evidence="2 3" key="1">
    <citation type="submission" date="2018-05" db="EMBL/GenBank/DDBJ databases">
        <title>Genome comparison of Eubacterium sp.</title>
        <authorList>
            <person name="Feng Y."/>
            <person name="Sanchez-Andrea I."/>
            <person name="Stams A.J.M."/>
            <person name="De Vos W.M."/>
        </authorList>
    </citation>
    <scope>NUCLEOTIDE SEQUENCE [LARGE SCALE GENOMIC DNA]</scope>
    <source>
        <strain evidence="2 3">YI</strain>
    </source>
</reference>
<protein>
    <submittedName>
        <fullName evidence="2">Uncharacterized protein</fullName>
    </submittedName>
</protein>
<evidence type="ECO:0000313" key="2">
    <source>
        <dbReference type="EMBL" id="QCT70124.1"/>
    </source>
</evidence>
<evidence type="ECO:0000256" key="1">
    <source>
        <dbReference type="SAM" id="MobiDB-lite"/>
    </source>
</evidence>
<evidence type="ECO:0000313" key="3">
    <source>
        <dbReference type="Proteomes" id="UP000218387"/>
    </source>
</evidence>
<sequence>MDLKKDNLNINPAMFRLRGTHNGVKIGTDEIVLLTYIVFLQNNNRAKNGKDYCSASNAALADYLYFPQSASSNRKVQRMLETLEKAGFIKRTGKAQRKIYVNYSFLSGLIEERSNAEPTIEEKKEASSQQTRKRLDKQDSFKITRLELDEKQAPTTKPKKSAKEIIKEKWNQNAPEDTNVKQCQIWLDYALSEEEIMEIAYNLGLRSYKPKKKEYTDPEYDFEDMDGEDCPF</sequence>